<dbReference type="RefSeq" id="WP_380081916.1">
    <property type="nucleotide sequence ID" value="NZ_JBHSWD010000001.1"/>
</dbReference>
<accession>A0ABW1Y9U7</accession>
<dbReference type="Proteomes" id="UP001596297">
    <property type="component" value="Unassembled WGS sequence"/>
</dbReference>
<sequence length="42" mass="4532">MRVTQTLYDALERLGASFRGASRQVSAGEQQVGAGLLHPGRF</sequence>
<organism evidence="1 2">
    <name type="scientific">Deinococcus lacus</name>
    <dbReference type="NCBI Taxonomy" id="392561"/>
    <lineage>
        <taxon>Bacteria</taxon>
        <taxon>Thermotogati</taxon>
        <taxon>Deinococcota</taxon>
        <taxon>Deinococci</taxon>
        <taxon>Deinococcales</taxon>
        <taxon>Deinococcaceae</taxon>
        <taxon>Deinococcus</taxon>
    </lineage>
</organism>
<evidence type="ECO:0000313" key="2">
    <source>
        <dbReference type="Proteomes" id="UP001596297"/>
    </source>
</evidence>
<comment type="caution">
    <text evidence="1">The sequence shown here is derived from an EMBL/GenBank/DDBJ whole genome shotgun (WGS) entry which is preliminary data.</text>
</comment>
<evidence type="ECO:0000313" key="1">
    <source>
        <dbReference type="EMBL" id="MFC6590909.1"/>
    </source>
</evidence>
<protein>
    <submittedName>
        <fullName evidence="1">Uncharacterized protein</fullName>
    </submittedName>
</protein>
<name>A0ABW1Y9U7_9DEIO</name>
<reference evidence="2" key="1">
    <citation type="journal article" date="2019" name="Int. J. Syst. Evol. Microbiol.">
        <title>The Global Catalogue of Microorganisms (GCM) 10K type strain sequencing project: providing services to taxonomists for standard genome sequencing and annotation.</title>
        <authorList>
            <consortium name="The Broad Institute Genomics Platform"/>
            <consortium name="The Broad Institute Genome Sequencing Center for Infectious Disease"/>
            <person name="Wu L."/>
            <person name="Ma J."/>
        </authorList>
    </citation>
    <scope>NUCLEOTIDE SEQUENCE [LARGE SCALE GENOMIC DNA]</scope>
    <source>
        <strain evidence="2">CGMCC 1.15772</strain>
    </source>
</reference>
<keyword evidence="2" id="KW-1185">Reference proteome</keyword>
<dbReference type="EMBL" id="JBHSWD010000001">
    <property type="protein sequence ID" value="MFC6590909.1"/>
    <property type="molecule type" value="Genomic_DNA"/>
</dbReference>
<gene>
    <name evidence="1" type="ORF">ACFP81_01915</name>
</gene>
<proteinExistence type="predicted"/>